<dbReference type="EMBL" id="CP003422">
    <property type="protein sequence ID" value="AFH62762.1"/>
    <property type="molecule type" value="Genomic_DNA"/>
</dbReference>
<sequence length="594" mass="65315">MNKEKKRTGLAVLMSAMLVLLSACGDGGTNNPTGNGSTTPPQTSADTGKTDASNLPEITLTVFDNLANYAGIQSGWFGKLVNDKFHIKLNIIAPNLAGGGQKVATQMASGDLGDLVIGLGGKDYTDAIKAGLLLDWNKNGLLDKYGQDIKKYAPVALKANSAMFGGGTAIYGVGGNVGSGTGPSEGSDMGFGPNLRWDLYQQLDSPKIKNLDDLLNVLKQMQQLAPKSDSGKPTYGFSLWSDWDSDFSMNAKVTAQLFGYAEGDNYNNNSLILTKADSNSWHGMLDDNSYYMQGLDFFYKANKMGLLDPDSLTQKFSNVSDKYKDGQILAAQFPWVTNVYNTPEHLKEGKGFKYVPIDTQKVWSGGYNPYGSNGIWAIGAKTKYPERVMQFVNWLYTPEGIAESNYGPKGLLWDLNSKGKPELTDLGYKALPANNVPIPDQYGGGNFKDGTNQLNNATLALTMINPETGEPYDYTLWTSYLEYNPDPVTKSWRDAMGVLTQKQYVVKHNLISVRPAFFNGKPPAEEPADIKMKRGEVGKVIKQYSWQMMFAKSDDQFNKLKQDMITKAKGLGYDDVIKWQADQYENTVATMYKK</sequence>
<keyword evidence="1 3" id="KW-0732">Signal</keyword>
<evidence type="ECO:0000256" key="1">
    <source>
        <dbReference type="ARBA" id="ARBA00022729"/>
    </source>
</evidence>
<dbReference type="PROSITE" id="PS51257">
    <property type="entry name" value="PROKAR_LIPOPROTEIN"/>
    <property type="match status" value="1"/>
</dbReference>
<dbReference type="KEGG" id="pmw:B2K_18910"/>
<dbReference type="HOGENOM" id="CLU_033229_0_0_9"/>
<dbReference type="PANTHER" id="PTHR43649">
    <property type="entry name" value="ARABINOSE-BINDING PROTEIN-RELATED"/>
    <property type="match status" value="1"/>
</dbReference>
<evidence type="ECO:0000313" key="4">
    <source>
        <dbReference type="EMBL" id="AFH62762.1"/>
    </source>
</evidence>
<accession>I0BK65</accession>
<proteinExistence type="predicted"/>
<dbReference type="Gene3D" id="3.40.190.10">
    <property type="entry name" value="Periplasmic binding protein-like II"/>
    <property type="match status" value="2"/>
</dbReference>
<dbReference type="Proteomes" id="UP000007392">
    <property type="component" value="Chromosome"/>
</dbReference>
<evidence type="ECO:0000256" key="2">
    <source>
        <dbReference type="SAM" id="MobiDB-lite"/>
    </source>
</evidence>
<dbReference type="SUPFAM" id="SSF53850">
    <property type="entry name" value="Periplasmic binding protein-like II"/>
    <property type="match status" value="1"/>
</dbReference>
<evidence type="ECO:0000313" key="5">
    <source>
        <dbReference type="Proteomes" id="UP000007392"/>
    </source>
</evidence>
<reference evidence="4 5" key="1">
    <citation type="submission" date="2013-06" db="EMBL/GenBank/DDBJ databases">
        <title>Complete genome sequence of Paenibacillus mucilaginosus K02.</title>
        <authorList>
            <person name="Xiao B."/>
            <person name="Sun L."/>
            <person name="Xiao L."/>
            <person name="Lian B."/>
        </authorList>
    </citation>
    <scope>NUCLEOTIDE SEQUENCE [LARGE SCALE GENOMIC DNA]</scope>
    <source>
        <strain evidence="4 5">K02</strain>
    </source>
</reference>
<feature type="region of interest" description="Disordered" evidence="2">
    <location>
        <begin position="29"/>
        <end position="51"/>
    </location>
</feature>
<dbReference type="AlphaFoldDB" id="I0BK65"/>
<name>I0BK65_9BACL</name>
<evidence type="ECO:0000256" key="3">
    <source>
        <dbReference type="SAM" id="SignalP"/>
    </source>
</evidence>
<organism evidence="4 5">
    <name type="scientific">Paenibacillus mucilaginosus K02</name>
    <dbReference type="NCBI Taxonomy" id="997761"/>
    <lineage>
        <taxon>Bacteria</taxon>
        <taxon>Bacillati</taxon>
        <taxon>Bacillota</taxon>
        <taxon>Bacilli</taxon>
        <taxon>Bacillales</taxon>
        <taxon>Paenibacillaceae</taxon>
        <taxon>Paenibacillus</taxon>
    </lineage>
</organism>
<feature type="chain" id="PRO_5003624767" description="ABC transporter substrate-binding protein" evidence="3">
    <location>
        <begin position="26"/>
        <end position="594"/>
    </location>
</feature>
<dbReference type="PANTHER" id="PTHR43649:SF33">
    <property type="entry name" value="POLYGALACTURONAN_RHAMNOGALACTURONAN-BINDING PROTEIN YTCQ"/>
    <property type="match status" value="1"/>
</dbReference>
<evidence type="ECO:0008006" key="6">
    <source>
        <dbReference type="Google" id="ProtNLM"/>
    </source>
</evidence>
<feature type="compositionally biased region" description="Low complexity" evidence="2">
    <location>
        <begin position="29"/>
        <end position="43"/>
    </location>
</feature>
<dbReference type="InterPro" id="IPR050490">
    <property type="entry name" value="Bact_solute-bd_prot1"/>
</dbReference>
<gene>
    <name evidence="4" type="ORF">B2K_18910</name>
</gene>
<dbReference type="PATRIC" id="fig|997761.3.peg.3720"/>
<feature type="signal peptide" evidence="3">
    <location>
        <begin position="1"/>
        <end position="25"/>
    </location>
</feature>
<dbReference type="RefSeq" id="WP_014651198.1">
    <property type="nucleotide sequence ID" value="NC_017672.3"/>
</dbReference>
<protein>
    <recommendedName>
        <fullName evidence="6">ABC transporter substrate-binding protein</fullName>
    </recommendedName>
</protein>